<evidence type="ECO:0000256" key="1">
    <source>
        <dbReference type="ARBA" id="ARBA00022801"/>
    </source>
</evidence>
<reference evidence="3 4" key="1">
    <citation type="submission" date="2020-02" db="EMBL/GenBank/DDBJ databases">
        <authorList>
            <person name="Zheng R.K."/>
            <person name="Sun C.M."/>
        </authorList>
    </citation>
    <scope>NUCLEOTIDE SEQUENCE [LARGE SCALE GENOMIC DNA]</scope>
    <source>
        <strain evidence="4">zrk23</strain>
    </source>
</reference>
<dbReference type="Gene3D" id="3.40.50.1820">
    <property type="entry name" value="alpha/beta hydrolase"/>
    <property type="match status" value="1"/>
</dbReference>
<dbReference type="InterPro" id="IPR000073">
    <property type="entry name" value="AB_hydrolase_1"/>
</dbReference>
<protein>
    <submittedName>
        <fullName evidence="3">Alpha/beta hydrolase</fullName>
    </submittedName>
</protein>
<dbReference type="RefSeq" id="WP_165326184.1">
    <property type="nucleotide sequence ID" value="NZ_CP049109.1"/>
</dbReference>
<dbReference type="PRINTS" id="PR00111">
    <property type="entry name" value="ABHYDROLASE"/>
</dbReference>
<proteinExistence type="predicted"/>
<dbReference type="EMBL" id="CP049109">
    <property type="protein sequence ID" value="QIG79183.1"/>
    <property type="molecule type" value="Genomic_DNA"/>
</dbReference>
<dbReference type="GO" id="GO:0016787">
    <property type="term" value="F:hydrolase activity"/>
    <property type="evidence" value="ECO:0007669"/>
    <property type="project" value="UniProtKB-KW"/>
</dbReference>
<evidence type="ECO:0000259" key="2">
    <source>
        <dbReference type="Pfam" id="PF00561"/>
    </source>
</evidence>
<dbReference type="Proteomes" id="UP000501568">
    <property type="component" value="Chromosome"/>
</dbReference>
<dbReference type="AlphaFoldDB" id="A0A6G6Y3J5"/>
<dbReference type="Pfam" id="PF00561">
    <property type="entry name" value="Abhydrolase_1"/>
    <property type="match status" value="1"/>
</dbReference>
<dbReference type="SUPFAM" id="SSF53474">
    <property type="entry name" value="alpha/beta-Hydrolases"/>
    <property type="match status" value="1"/>
</dbReference>
<dbReference type="InterPro" id="IPR000639">
    <property type="entry name" value="Epox_hydrolase-like"/>
</dbReference>
<gene>
    <name evidence="3" type="ORF">G5C33_04850</name>
</gene>
<name>A0A6G6Y3J5_9SPHN</name>
<accession>A0A6G6Y3J5</accession>
<sequence length="312" mass="35078">MASGASSRLSNPGSNRVALSTGVTLNVAAFGDPTMPAVILLHGFPESHRSWRHQMLALGLNHFVVAPDQRGFGKSSKPEGVEAYEVAPLMQDVIALADALEIREFTVIGHDFGGSLAWALALRFPERVRRLVTINGPHPLIMQRKLIEDADQRAASQHMRRFREMALHGDPDRAELEAFFQDLLVNHLRAQVSDAERERYLAEWSEPGRMTAMLHWYRAARMAVPRPGERADRPRWIDGPFPLISQPTLVLWGMRDRGLLPCLLDGLEHLAPDLSVIRIPEAGHFPQWETPEAVTRALTGWLKRRPPRPYKA</sequence>
<organism evidence="3 4">
    <name type="scientific">Stakelama tenebrarum</name>
    <dbReference type="NCBI Taxonomy" id="2711215"/>
    <lineage>
        <taxon>Bacteria</taxon>
        <taxon>Pseudomonadati</taxon>
        <taxon>Pseudomonadota</taxon>
        <taxon>Alphaproteobacteria</taxon>
        <taxon>Sphingomonadales</taxon>
        <taxon>Sphingomonadaceae</taxon>
        <taxon>Stakelama</taxon>
    </lineage>
</organism>
<dbReference type="KEGG" id="spzr:G5C33_04850"/>
<evidence type="ECO:0000313" key="3">
    <source>
        <dbReference type="EMBL" id="QIG79183.1"/>
    </source>
</evidence>
<feature type="domain" description="AB hydrolase-1" evidence="2">
    <location>
        <begin position="36"/>
        <end position="290"/>
    </location>
</feature>
<dbReference type="InterPro" id="IPR029058">
    <property type="entry name" value="AB_hydrolase_fold"/>
</dbReference>
<keyword evidence="4" id="KW-1185">Reference proteome</keyword>
<dbReference type="PRINTS" id="PR00412">
    <property type="entry name" value="EPOXHYDRLASE"/>
</dbReference>
<keyword evidence="1 3" id="KW-0378">Hydrolase</keyword>
<dbReference type="PANTHER" id="PTHR43329">
    <property type="entry name" value="EPOXIDE HYDROLASE"/>
    <property type="match status" value="1"/>
</dbReference>
<evidence type="ECO:0000313" key="4">
    <source>
        <dbReference type="Proteomes" id="UP000501568"/>
    </source>
</evidence>